<dbReference type="RefSeq" id="XP_020102147.1">
    <property type="nucleotide sequence ID" value="XM_020246558.1"/>
</dbReference>
<evidence type="ECO:0000313" key="2">
    <source>
        <dbReference type="Proteomes" id="UP000515123"/>
    </source>
</evidence>
<gene>
    <name evidence="3" type="primary">LOC109719751</name>
</gene>
<proteinExistence type="predicted"/>
<dbReference type="GeneID" id="109719751"/>
<keyword evidence="2" id="KW-1185">Reference proteome</keyword>
<sequence length="104" mass="11369">MYESHNGTLRASTTMEASKERREAEDGGSNGQQQQQQAVRLPMESSPYVRYNDLEEYKLQGYGTSGHQPPVERPHQGGGTDASTLSGSGLPERLAHATNHGVDR</sequence>
<dbReference type="OrthoDB" id="1929004at2759"/>
<dbReference type="InterPro" id="IPR018930">
    <property type="entry name" value="LEA-18"/>
</dbReference>
<feature type="region of interest" description="Disordered" evidence="1">
    <location>
        <begin position="60"/>
        <end position="104"/>
    </location>
</feature>
<feature type="compositionally biased region" description="Polar residues" evidence="1">
    <location>
        <begin position="1"/>
        <end position="16"/>
    </location>
</feature>
<dbReference type="Pfam" id="PF10714">
    <property type="entry name" value="LEA_6"/>
    <property type="match status" value="1"/>
</dbReference>
<reference evidence="3" key="2">
    <citation type="submission" date="2025-08" db="UniProtKB">
        <authorList>
            <consortium name="RefSeq"/>
        </authorList>
    </citation>
    <scope>IDENTIFICATION</scope>
    <source>
        <tissue evidence="3">Leaf</tissue>
    </source>
</reference>
<organism evidence="2 3">
    <name type="scientific">Ananas comosus</name>
    <name type="common">Pineapple</name>
    <name type="synonym">Ananas ananas</name>
    <dbReference type="NCBI Taxonomy" id="4615"/>
    <lineage>
        <taxon>Eukaryota</taxon>
        <taxon>Viridiplantae</taxon>
        <taxon>Streptophyta</taxon>
        <taxon>Embryophyta</taxon>
        <taxon>Tracheophyta</taxon>
        <taxon>Spermatophyta</taxon>
        <taxon>Magnoliopsida</taxon>
        <taxon>Liliopsida</taxon>
        <taxon>Poales</taxon>
        <taxon>Bromeliaceae</taxon>
        <taxon>Bromelioideae</taxon>
        <taxon>Ananas</taxon>
    </lineage>
</organism>
<dbReference type="AlphaFoldDB" id="A0A6P5G2U2"/>
<evidence type="ECO:0000256" key="1">
    <source>
        <dbReference type="SAM" id="MobiDB-lite"/>
    </source>
</evidence>
<dbReference type="Proteomes" id="UP000515123">
    <property type="component" value="Linkage group 13"/>
</dbReference>
<feature type="region of interest" description="Disordered" evidence="1">
    <location>
        <begin position="1"/>
        <end position="45"/>
    </location>
</feature>
<reference evidence="2" key="1">
    <citation type="journal article" date="2015" name="Nat. Genet.">
        <title>The pineapple genome and the evolution of CAM photosynthesis.</title>
        <authorList>
            <person name="Ming R."/>
            <person name="VanBuren R."/>
            <person name="Wai C.M."/>
            <person name="Tang H."/>
            <person name="Schatz M.C."/>
            <person name="Bowers J.E."/>
            <person name="Lyons E."/>
            <person name="Wang M.L."/>
            <person name="Chen J."/>
            <person name="Biggers E."/>
            <person name="Zhang J."/>
            <person name="Huang L."/>
            <person name="Zhang L."/>
            <person name="Miao W."/>
            <person name="Zhang J."/>
            <person name="Ye Z."/>
            <person name="Miao C."/>
            <person name="Lin Z."/>
            <person name="Wang H."/>
            <person name="Zhou H."/>
            <person name="Yim W.C."/>
            <person name="Priest H.D."/>
            <person name="Zheng C."/>
            <person name="Woodhouse M."/>
            <person name="Edger P.P."/>
            <person name="Guyot R."/>
            <person name="Guo H.B."/>
            <person name="Guo H."/>
            <person name="Zheng G."/>
            <person name="Singh R."/>
            <person name="Sharma A."/>
            <person name="Min X."/>
            <person name="Zheng Y."/>
            <person name="Lee H."/>
            <person name="Gurtowski J."/>
            <person name="Sedlazeck F.J."/>
            <person name="Harkess A."/>
            <person name="McKain M.R."/>
            <person name="Liao Z."/>
            <person name="Fang J."/>
            <person name="Liu J."/>
            <person name="Zhang X."/>
            <person name="Zhang Q."/>
            <person name="Hu W."/>
            <person name="Qin Y."/>
            <person name="Wang K."/>
            <person name="Chen L.Y."/>
            <person name="Shirley N."/>
            <person name="Lin Y.R."/>
            <person name="Liu L.Y."/>
            <person name="Hernandez A.G."/>
            <person name="Wright C.L."/>
            <person name="Bulone V."/>
            <person name="Tuskan G.A."/>
            <person name="Heath K."/>
            <person name="Zee F."/>
            <person name="Moore P.H."/>
            <person name="Sunkar R."/>
            <person name="Leebens-Mack J.H."/>
            <person name="Mockler T."/>
            <person name="Bennetzen J.L."/>
            <person name="Freeling M."/>
            <person name="Sankoff D."/>
            <person name="Paterson A.H."/>
            <person name="Zhu X."/>
            <person name="Yang X."/>
            <person name="Smith J.A."/>
            <person name="Cushman J.C."/>
            <person name="Paull R.E."/>
            <person name="Yu Q."/>
        </authorList>
    </citation>
    <scope>NUCLEOTIDE SEQUENCE [LARGE SCALE GENOMIC DNA]</scope>
    <source>
        <strain evidence="2">cv. F153</strain>
    </source>
</reference>
<evidence type="ECO:0000313" key="3">
    <source>
        <dbReference type="RefSeq" id="XP_020102147.1"/>
    </source>
</evidence>
<protein>
    <submittedName>
        <fullName evidence="3">Uncharacterized protein LOC109719751</fullName>
    </submittedName>
</protein>
<accession>A0A6P5G2U2</accession>
<name>A0A6P5G2U2_ANACO</name>